<reference evidence="2" key="1">
    <citation type="submission" date="2023-04" db="EMBL/GenBank/DDBJ databases">
        <title>Phytophthora fragariaefolia NBRC 109709.</title>
        <authorList>
            <person name="Ichikawa N."/>
            <person name="Sato H."/>
            <person name="Tonouchi N."/>
        </authorList>
    </citation>
    <scope>NUCLEOTIDE SEQUENCE</scope>
    <source>
        <strain evidence="2">NBRC 109709</strain>
    </source>
</reference>
<evidence type="ECO:0000313" key="3">
    <source>
        <dbReference type="Proteomes" id="UP001165121"/>
    </source>
</evidence>
<name>A0A9W6YBY9_9STRA</name>
<protein>
    <submittedName>
        <fullName evidence="2">Unnamed protein product</fullName>
    </submittedName>
</protein>
<dbReference type="EMBL" id="BSXT01005042">
    <property type="protein sequence ID" value="GMF59463.1"/>
    <property type="molecule type" value="Genomic_DNA"/>
</dbReference>
<feature type="region of interest" description="Disordered" evidence="1">
    <location>
        <begin position="200"/>
        <end position="230"/>
    </location>
</feature>
<gene>
    <name evidence="2" type="ORF">Pfra01_002568700</name>
</gene>
<evidence type="ECO:0000313" key="2">
    <source>
        <dbReference type="EMBL" id="GMF59463.1"/>
    </source>
</evidence>
<dbReference type="AlphaFoldDB" id="A0A9W6YBY9"/>
<keyword evidence="3" id="KW-1185">Reference proteome</keyword>
<accession>A0A9W6YBY9</accession>
<comment type="caution">
    <text evidence="2">The sequence shown here is derived from an EMBL/GenBank/DDBJ whole genome shotgun (WGS) entry which is preliminary data.</text>
</comment>
<evidence type="ECO:0000256" key="1">
    <source>
        <dbReference type="SAM" id="MobiDB-lite"/>
    </source>
</evidence>
<sequence>MNVVLGLTTRWVASALETQYKVVVADESIGRYTFADNGATMTVRKDQEEYLVVKATWACDCEFASTMKLSCRHAMLYKKSIGSSFMNPFAAIQPRWFGQSRSSPDQVTELAIPFVAKVFKEGTRSTSGSLSEREKYRQAQQGFGRISSELTQFSDDAFKSAMNYFDEWWHNMRQGKITAITVVDSAEETMESGDTDVARIKTGQGETRAGESRGGGGSGGGGTQDSDVTPTVEAPTQTAASQFAIRLNGSAPKSTHSSRHKIKELKATPCFMWKVETSFVPETVRYLLPEDLIYKALEKLKQEKATMHGGQPISESIAVDANDSDDAPVVVIQNIGEISLEQLEAMKYIWNLGKMCSEGRKCITWLFSDVKQVVFNQSEVVRAADEIRRTWPYMKVPNMSSNFTYAELYRFRSGKWLRDGSIRAFTEYLRQKYCNNVTVFMPTASSSTVHGESEVADILPRATLVELRNTWTVRSS</sequence>
<proteinExistence type="predicted"/>
<organism evidence="2 3">
    <name type="scientific">Phytophthora fragariaefolia</name>
    <dbReference type="NCBI Taxonomy" id="1490495"/>
    <lineage>
        <taxon>Eukaryota</taxon>
        <taxon>Sar</taxon>
        <taxon>Stramenopiles</taxon>
        <taxon>Oomycota</taxon>
        <taxon>Peronosporomycetes</taxon>
        <taxon>Peronosporales</taxon>
        <taxon>Peronosporaceae</taxon>
        <taxon>Phytophthora</taxon>
    </lineage>
</organism>
<feature type="compositionally biased region" description="Gly residues" evidence="1">
    <location>
        <begin position="212"/>
        <end position="223"/>
    </location>
</feature>
<dbReference type="Proteomes" id="UP001165121">
    <property type="component" value="Unassembled WGS sequence"/>
</dbReference>
<dbReference type="OrthoDB" id="10553504at2759"/>